<keyword evidence="2" id="KW-1185">Reference proteome</keyword>
<dbReference type="EMBL" id="CM039174">
    <property type="protein sequence ID" value="KAH9750982.1"/>
    <property type="molecule type" value="Genomic_DNA"/>
</dbReference>
<protein>
    <submittedName>
        <fullName evidence="1">FK506-binding nuclear-like protein</fullName>
    </submittedName>
</protein>
<accession>A0ACB8K9B8</accession>
<organism evidence="1 2">
    <name type="scientific">Citrus sinensis</name>
    <name type="common">Sweet orange</name>
    <name type="synonym">Citrus aurantium var. sinensis</name>
    <dbReference type="NCBI Taxonomy" id="2711"/>
    <lineage>
        <taxon>Eukaryota</taxon>
        <taxon>Viridiplantae</taxon>
        <taxon>Streptophyta</taxon>
        <taxon>Embryophyta</taxon>
        <taxon>Tracheophyta</taxon>
        <taxon>Spermatophyta</taxon>
        <taxon>Magnoliopsida</taxon>
        <taxon>eudicotyledons</taxon>
        <taxon>Gunneridae</taxon>
        <taxon>Pentapetalae</taxon>
        <taxon>rosids</taxon>
        <taxon>malvids</taxon>
        <taxon>Sapindales</taxon>
        <taxon>Rutaceae</taxon>
        <taxon>Aurantioideae</taxon>
        <taxon>Citrus</taxon>
    </lineage>
</organism>
<reference evidence="2" key="1">
    <citation type="journal article" date="2023" name="Hortic. Res.">
        <title>A chromosome-level phased genome enabling allele-level studies in sweet orange: a case study on citrus Huanglongbing tolerance.</title>
        <authorList>
            <person name="Wu B."/>
            <person name="Yu Q."/>
            <person name="Deng Z."/>
            <person name="Duan Y."/>
            <person name="Luo F."/>
            <person name="Gmitter F. Jr."/>
        </authorList>
    </citation>
    <scope>NUCLEOTIDE SEQUENCE [LARGE SCALE GENOMIC DNA]</scope>
    <source>
        <strain evidence="2">cv. Valencia</strain>
    </source>
</reference>
<proteinExistence type="predicted"/>
<evidence type="ECO:0000313" key="1">
    <source>
        <dbReference type="EMBL" id="KAH9750982.1"/>
    </source>
</evidence>
<comment type="caution">
    <text evidence="1">The sequence shown here is derived from an EMBL/GenBank/DDBJ whole genome shotgun (WGS) entry which is preliminary data.</text>
</comment>
<evidence type="ECO:0000313" key="2">
    <source>
        <dbReference type="Proteomes" id="UP000829398"/>
    </source>
</evidence>
<dbReference type="Proteomes" id="UP000829398">
    <property type="component" value="Chromosome 5"/>
</dbReference>
<sequence length="316" mass="35780">MGCFLGCFGFSGRRRPSISVGSYEPLDSTIKEISSIKIGKKVSFNLNVENYEPLQDDETAYRLSESVEDEMREKNGERFANGSLSTTVSEEKSTGSKMGPFPSNHRYQNCRDSYDDEEDEDDMAHIGSDLDEDDDVDDEFEYDYDNENDIDYQRISQSEFLKQPNNQNITNNHMQMQLPASTDGDPKRNDRDRSQYISSLLNPVENLTQWKAVKARTAAVPQLLRKEINGLQQEAQVPSYLTTSSNLYSFNLAPNHNQSKPLLHEIAVDASLSNWLASSNRNESKTSIINNSRSCSRQSREDIPIIDITNLKASTT</sequence>
<gene>
    <name evidence="1" type="ORF">KPL71_014095</name>
</gene>
<name>A0ACB8K9B8_CITSI</name>